<keyword evidence="3" id="KW-1185">Reference proteome</keyword>
<protein>
    <submittedName>
        <fullName evidence="2">Uncharacterized protein</fullName>
    </submittedName>
</protein>
<dbReference type="EMBL" id="JAJISC010000003">
    <property type="protein sequence ID" value="MCS2609334.1"/>
    <property type="molecule type" value="Genomic_DNA"/>
</dbReference>
<dbReference type="Proteomes" id="UP001165542">
    <property type="component" value="Unassembled WGS sequence"/>
</dbReference>
<feature type="transmembrane region" description="Helical" evidence="1">
    <location>
        <begin position="12"/>
        <end position="32"/>
    </location>
</feature>
<keyword evidence="1" id="KW-1133">Transmembrane helix</keyword>
<gene>
    <name evidence="2" type="ORF">LLY24_08395</name>
</gene>
<sequence>MTSSPNLFLKQVSTAHLVSHLHIMILPALLPLLPDTMQVGFVELSFTIGLFTVVCALVQVPLGYSSPRLMAQSI</sequence>
<evidence type="ECO:0000313" key="3">
    <source>
        <dbReference type="Proteomes" id="UP001165542"/>
    </source>
</evidence>
<accession>A0ABT2EFE4</accession>
<proteinExistence type="predicted"/>
<name>A0ABT2EFE4_9GAMM</name>
<organism evidence="2 3">
    <name type="scientific">Halomonas dongshanensis</name>
    <dbReference type="NCBI Taxonomy" id="2890835"/>
    <lineage>
        <taxon>Bacteria</taxon>
        <taxon>Pseudomonadati</taxon>
        <taxon>Pseudomonadota</taxon>
        <taxon>Gammaproteobacteria</taxon>
        <taxon>Oceanospirillales</taxon>
        <taxon>Halomonadaceae</taxon>
        <taxon>Halomonas</taxon>
    </lineage>
</organism>
<dbReference type="RefSeq" id="WP_259035837.1">
    <property type="nucleotide sequence ID" value="NZ_JAJISC010000003.1"/>
</dbReference>
<keyword evidence="1" id="KW-0812">Transmembrane</keyword>
<feature type="transmembrane region" description="Helical" evidence="1">
    <location>
        <begin position="44"/>
        <end position="64"/>
    </location>
</feature>
<reference evidence="2" key="1">
    <citation type="submission" date="2021-11" db="EMBL/GenBank/DDBJ databases">
        <title>Halomonas sp., isolated from a coastal aquaculture zone in Dongshan Bay.</title>
        <authorList>
            <person name="Lin W."/>
        </authorList>
    </citation>
    <scope>NUCLEOTIDE SEQUENCE</scope>
    <source>
        <strain evidence="2">Yzlin-01</strain>
    </source>
</reference>
<keyword evidence="1" id="KW-0472">Membrane</keyword>
<evidence type="ECO:0000313" key="2">
    <source>
        <dbReference type="EMBL" id="MCS2609334.1"/>
    </source>
</evidence>
<comment type="caution">
    <text evidence="2">The sequence shown here is derived from an EMBL/GenBank/DDBJ whole genome shotgun (WGS) entry which is preliminary data.</text>
</comment>
<evidence type="ECO:0000256" key="1">
    <source>
        <dbReference type="SAM" id="Phobius"/>
    </source>
</evidence>